<dbReference type="Proteomes" id="UP000027439">
    <property type="component" value="Unassembled WGS sequence"/>
</dbReference>
<dbReference type="EMBL" id="JFHE01000131">
    <property type="protein sequence ID" value="KDR24587.1"/>
    <property type="molecule type" value="Genomic_DNA"/>
</dbReference>
<protein>
    <submittedName>
        <fullName evidence="1">Uncharacterized protein</fullName>
    </submittedName>
</protein>
<dbReference type="AlphaFoldDB" id="A0A069N946"/>
<name>A0A069N946_9BURK</name>
<reference evidence="1 2" key="1">
    <citation type="submission" date="2014-03" db="EMBL/GenBank/DDBJ databases">
        <title>Draft Genome Sequences of Four Burkholderia Strains.</title>
        <authorList>
            <person name="Liu X.Y."/>
            <person name="Li C.X."/>
            <person name="Xu J.H."/>
        </authorList>
    </citation>
    <scope>NUCLEOTIDE SEQUENCE [LARGE SCALE GENOMIC DNA]</scope>
    <source>
        <strain evidence="1 2">R27</strain>
    </source>
</reference>
<gene>
    <name evidence="1" type="ORF">BG57_06105</name>
</gene>
<evidence type="ECO:0000313" key="2">
    <source>
        <dbReference type="Proteomes" id="UP000027439"/>
    </source>
</evidence>
<proteinExistence type="predicted"/>
<accession>A0A069N946</accession>
<evidence type="ECO:0000313" key="1">
    <source>
        <dbReference type="EMBL" id="KDR24587.1"/>
    </source>
</evidence>
<sequence>MSQIGIKLTTGALFGGNEPINPLMADRPAWLLLLQPLGDLLRTHAMLEPHREMMAEPCRRLAKLARTRSTSITFMGRRNSLVDILGAVAANLATDRRGMHADPLCNARLALCGAQASLNLVTLSLSQLPVMRSHLRLNPSV</sequence>
<organism evidence="1 2">
    <name type="scientific">Caballeronia grimmiae</name>
    <dbReference type="NCBI Taxonomy" id="1071679"/>
    <lineage>
        <taxon>Bacteria</taxon>
        <taxon>Pseudomonadati</taxon>
        <taxon>Pseudomonadota</taxon>
        <taxon>Betaproteobacteria</taxon>
        <taxon>Burkholderiales</taxon>
        <taxon>Burkholderiaceae</taxon>
        <taxon>Caballeronia</taxon>
    </lineage>
</organism>
<comment type="caution">
    <text evidence="1">The sequence shown here is derived from an EMBL/GenBank/DDBJ whole genome shotgun (WGS) entry which is preliminary data.</text>
</comment>